<comment type="caution">
    <text evidence="2">The sequence shown here is derived from an EMBL/GenBank/DDBJ whole genome shotgun (WGS) entry which is preliminary data.</text>
</comment>
<dbReference type="Proteomes" id="UP000658131">
    <property type="component" value="Unassembled WGS sequence"/>
</dbReference>
<reference evidence="2 3" key="1">
    <citation type="submission" date="2020-08" db="EMBL/GenBank/DDBJ databases">
        <title>Genome public.</title>
        <authorList>
            <person name="Liu C."/>
            <person name="Sun Q."/>
        </authorList>
    </citation>
    <scope>NUCLEOTIDE SEQUENCE [LARGE SCALE GENOMIC DNA]</scope>
    <source>
        <strain evidence="2 3">BX1</strain>
    </source>
</reference>
<dbReference type="Pfam" id="PF01042">
    <property type="entry name" value="Ribonuc_L-PSP"/>
    <property type="match status" value="1"/>
</dbReference>
<proteinExistence type="inferred from homology"/>
<dbReference type="InterPro" id="IPR035959">
    <property type="entry name" value="RutC-like_sf"/>
</dbReference>
<evidence type="ECO:0000313" key="3">
    <source>
        <dbReference type="Proteomes" id="UP000658131"/>
    </source>
</evidence>
<dbReference type="CDD" id="cd00448">
    <property type="entry name" value="YjgF_YER057c_UK114_family"/>
    <property type="match status" value="1"/>
</dbReference>
<sequence>MIEAISTPGIPGGIGPNSQGIKAGGFLFLSGQTPVNPATKELNGDSIEPQAEQIMQNIRAILSHQGLEFTDVVKTTCFLSDMKDYAGFNAVYAKYFVGKPARSCFAVKELPRGSLCEVELIALLK</sequence>
<accession>A0ABR7NL15</accession>
<comment type="similarity">
    <text evidence="1">Belongs to the RutC family.</text>
</comment>
<dbReference type="InterPro" id="IPR006056">
    <property type="entry name" value="RidA"/>
</dbReference>
<evidence type="ECO:0000256" key="1">
    <source>
        <dbReference type="ARBA" id="ARBA00010552"/>
    </source>
</evidence>
<dbReference type="PANTHER" id="PTHR11803:SF59">
    <property type="entry name" value="ENDORIBONUCLEASE"/>
    <property type="match status" value="1"/>
</dbReference>
<name>A0ABR7NL15_9FIRM</name>
<dbReference type="NCBIfam" id="TIGR00004">
    <property type="entry name" value="Rid family detoxifying hydrolase"/>
    <property type="match status" value="1"/>
</dbReference>
<protein>
    <submittedName>
        <fullName evidence="2">RidA family protein</fullName>
    </submittedName>
</protein>
<dbReference type="PANTHER" id="PTHR11803">
    <property type="entry name" value="2-IMINOBUTANOATE/2-IMINOPROPANOATE DEAMINASE RIDA"/>
    <property type="match status" value="1"/>
</dbReference>
<dbReference type="EMBL" id="JACRTB010000021">
    <property type="protein sequence ID" value="MBC8577089.1"/>
    <property type="molecule type" value="Genomic_DNA"/>
</dbReference>
<gene>
    <name evidence="2" type="ORF">H8717_11810</name>
</gene>
<dbReference type="InterPro" id="IPR006175">
    <property type="entry name" value="YjgF/YER057c/UK114"/>
</dbReference>
<evidence type="ECO:0000313" key="2">
    <source>
        <dbReference type="EMBL" id="MBC8577089.1"/>
    </source>
</evidence>
<organism evidence="2 3">
    <name type="scientific">Yanshouia hominis</name>
    <dbReference type="NCBI Taxonomy" id="2763673"/>
    <lineage>
        <taxon>Bacteria</taxon>
        <taxon>Bacillati</taxon>
        <taxon>Bacillota</taxon>
        <taxon>Clostridia</taxon>
        <taxon>Eubacteriales</taxon>
        <taxon>Oscillospiraceae</taxon>
        <taxon>Yanshouia</taxon>
    </lineage>
</organism>
<keyword evidence="3" id="KW-1185">Reference proteome</keyword>
<dbReference type="Gene3D" id="3.30.1330.40">
    <property type="entry name" value="RutC-like"/>
    <property type="match status" value="1"/>
</dbReference>
<dbReference type="RefSeq" id="WP_262400554.1">
    <property type="nucleotide sequence ID" value="NZ_JACRTB010000021.1"/>
</dbReference>
<dbReference type="SUPFAM" id="SSF55298">
    <property type="entry name" value="YjgF-like"/>
    <property type="match status" value="1"/>
</dbReference>